<reference evidence="4 5" key="1">
    <citation type="submission" date="2011-10" db="EMBL/GenBank/DDBJ databases">
        <authorList>
            <person name="Genoscope - CEA"/>
        </authorList>
    </citation>
    <scope>NUCLEOTIDE SEQUENCE [LARGE SCALE GENOMIC DNA]</scope>
    <source>
        <strain evidence="4 5">RCC 1105</strain>
    </source>
</reference>
<dbReference type="InterPro" id="IPR002762">
    <property type="entry name" value="CbiX-like"/>
</dbReference>
<dbReference type="SUPFAM" id="SSF53800">
    <property type="entry name" value="Chelatase"/>
    <property type="match status" value="1"/>
</dbReference>
<evidence type="ECO:0000256" key="3">
    <source>
        <dbReference type="SAM" id="MobiDB-lite"/>
    </source>
</evidence>
<dbReference type="GeneID" id="19011324"/>
<evidence type="ECO:0008006" key="6">
    <source>
        <dbReference type="Google" id="ProtNLM"/>
    </source>
</evidence>
<dbReference type="EMBL" id="FO082263">
    <property type="protein sequence ID" value="CCO20258.1"/>
    <property type="molecule type" value="Genomic_DNA"/>
</dbReference>
<evidence type="ECO:0000313" key="4">
    <source>
        <dbReference type="EMBL" id="CCO20258.1"/>
    </source>
</evidence>
<name>K8FD94_9CHLO</name>
<evidence type="ECO:0000256" key="1">
    <source>
        <dbReference type="ARBA" id="ARBA00022723"/>
    </source>
</evidence>
<dbReference type="OrthoDB" id="3543at2759"/>
<dbReference type="PANTHER" id="PTHR33542">
    <property type="entry name" value="SIROHYDROCHLORIN FERROCHELATASE, CHLOROPLASTIC"/>
    <property type="match status" value="1"/>
</dbReference>
<dbReference type="Pfam" id="PF01903">
    <property type="entry name" value="CbiX"/>
    <property type="match status" value="1"/>
</dbReference>
<dbReference type="Proteomes" id="UP000198341">
    <property type="component" value="Chromosome 16"/>
</dbReference>
<dbReference type="AlphaFoldDB" id="K8FD94"/>
<accession>K8FD94</accession>
<dbReference type="eggNOG" id="ENOG502RXIW">
    <property type="taxonomic scope" value="Eukaryota"/>
</dbReference>
<keyword evidence="2" id="KW-0456">Lyase</keyword>
<feature type="compositionally biased region" description="Low complexity" evidence="3">
    <location>
        <begin position="23"/>
        <end position="34"/>
    </location>
</feature>
<gene>
    <name evidence="4" type="ordered locus">Bathy16g01130</name>
</gene>
<feature type="region of interest" description="Disordered" evidence="3">
    <location>
        <begin position="23"/>
        <end position="43"/>
    </location>
</feature>
<evidence type="ECO:0000256" key="2">
    <source>
        <dbReference type="ARBA" id="ARBA00023239"/>
    </source>
</evidence>
<dbReference type="GO" id="GO:0046872">
    <property type="term" value="F:metal ion binding"/>
    <property type="evidence" value="ECO:0007669"/>
    <property type="project" value="UniProtKB-KW"/>
</dbReference>
<dbReference type="CDD" id="cd03416">
    <property type="entry name" value="CbiX_SirB_N"/>
    <property type="match status" value="1"/>
</dbReference>
<keyword evidence="5" id="KW-1185">Reference proteome</keyword>
<sequence>MTMTMMTLNSSKNNFSSSFTRSLSSLKSSSSSSKKPQQRERGRLRIVVNSGDFNEEKVGIVLVDHGSRAKSSNEQLERFAEMFEMMYGSTIGGDYNSDDNNSYSKERKYEVAPAHMELASPSIADAFRELIETKNCRKIVVAPFFLSPGRHVKEDIPRLVEEAAEEYRGKYELEYMVAAPIALHPLMTTIIHERVEKCLEVNEKGAGECDVCGRKDAGISCKMKRV</sequence>
<dbReference type="KEGG" id="bpg:Bathy16g01130"/>
<organism evidence="4 5">
    <name type="scientific">Bathycoccus prasinos</name>
    <dbReference type="NCBI Taxonomy" id="41875"/>
    <lineage>
        <taxon>Eukaryota</taxon>
        <taxon>Viridiplantae</taxon>
        <taxon>Chlorophyta</taxon>
        <taxon>Mamiellophyceae</taxon>
        <taxon>Mamiellales</taxon>
        <taxon>Bathycoccaceae</taxon>
        <taxon>Bathycoccus</taxon>
    </lineage>
</organism>
<dbReference type="PANTHER" id="PTHR33542:SF3">
    <property type="entry name" value="SIROHYDROCHLORIN FERROCHELATASE, CHLOROPLASTIC"/>
    <property type="match status" value="1"/>
</dbReference>
<dbReference type="GO" id="GO:0016829">
    <property type="term" value="F:lyase activity"/>
    <property type="evidence" value="ECO:0007669"/>
    <property type="project" value="UniProtKB-KW"/>
</dbReference>
<evidence type="ECO:0000313" key="5">
    <source>
        <dbReference type="Proteomes" id="UP000198341"/>
    </source>
</evidence>
<dbReference type="RefSeq" id="XP_007508641.1">
    <property type="nucleotide sequence ID" value="XM_007508579.1"/>
</dbReference>
<keyword evidence="1" id="KW-0479">Metal-binding</keyword>
<dbReference type="InterPro" id="IPR050963">
    <property type="entry name" value="Sirohydro_Cobaltochel/CbiX"/>
</dbReference>
<dbReference type="STRING" id="41875.K8FD94"/>
<protein>
    <recommendedName>
        <fullName evidence="6">Sirohydrochlorin cobaltochelatase</fullName>
    </recommendedName>
</protein>
<dbReference type="Gene3D" id="3.40.50.1400">
    <property type="match status" value="1"/>
</dbReference>
<proteinExistence type="predicted"/>